<reference evidence="3" key="1">
    <citation type="journal article" date="2019" name="Int. J. Syst. Evol. Microbiol.">
        <title>The Global Catalogue of Microorganisms (GCM) 10K type strain sequencing project: providing services to taxonomists for standard genome sequencing and annotation.</title>
        <authorList>
            <consortium name="The Broad Institute Genomics Platform"/>
            <consortium name="The Broad Institute Genome Sequencing Center for Infectious Disease"/>
            <person name="Wu L."/>
            <person name="Ma J."/>
        </authorList>
    </citation>
    <scope>NUCLEOTIDE SEQUENCE [LARGE SCALE GENOMIC DNA]</scope>
    <source>
        <strain evidence="3">JCM 4816</strain>
    </source>
</reference>
<dbReference type="EMBL" id="JBHSQJ010000014">
    <property type="protein sequence ID" value="MFC5906578.1"/>
    <property type="molecule type" value="Genomic_DNA"/>
</dbReference>
<feature type="transmembrane region" description="Helical" evidence="1">
    <location>
        <begin position="20"/>
        <end position="45"/>
    </location>
</feature>
<comment type="caution">
    <text evidence="2">The sequence shown here is derived from an EMBL/GenBank/DDBJ whole genome shotgun (WGS) entry which is preliminary data.</text>
</comment>
<keyword evidence="1" id="KW-0812">Transmembrane</keyword>
<keyword evidence="1" id="KW-0472">Membrane</keyword>
<sequence length="58" mass="5873">MNYFGNKGQLAATGAGTITIAGIAFNQLALLGVAAGIVIAGAVLVRLTWRRGKSVGDQ</sequence>
<evidence type="ECO:0000313" key="3">
    <source>
        <dbReference type="Proteomes" id="UP001596174"/>
    </source>
</evidence>
<accession>A0ABW1FXC1</accession>
<keyword evidence="3" id="KW-1185">Reference proteome</keyword>
<evidence type="ECO:0000313" key="2">
    <source>
        <dbReference type="EMBL" id="MFC5906578.1"/>
    </source>
</evidence>
<name>A0ABW1FXC1_9ACTN</name>
<gene>
    <name evidence="2" type="ORF">ACFP3V_05010</name>
</gene>
<organism evidence="2 3">
    <name type="scientific">Streptacidiphilus monticola</name>
    <dbReference type="NCBI Taxonomy" id="2161674"/>
    <lineage>
        <taxon>Bacteria</taxon>
        <taxon>Bacillati</taxon>
        <taxon>Actinomycetota</taxon>
        <taxon>Actinomycetes</taxon>
        <taxon>Kitasatosporales</taxon>
        <taxon>Streptomycetaceae</taxon>
        <taxon>Streptacidiphilus</taxon>
    </lineage>
</organism>
<proteinExistence type="predicted"/>
<evidence type="ECO:0008006" key="4">
    <source>
        <dbReference type="Google" id="ProtNLM"/>
    </source>
</evidence>
<dbReference type="Proteomes" id="UP001596174">
    <property type="component" value="Unassembled WGS sequence"/>
</dbReference>
<evidence type="ECO:0000256" key="1">
    <source>
        <dbReference type="SAM" id="Phobius"/>
    </source>
</evidence>
<dbReference type="RefSeq" id="WP_380580131.1">
    <property type="nucleotide sequence ID" value="NZ_JBHSQJ010000014.1"/>
</dbReference>
<protein>
    <recommendedName>
        <fullName evidence="4">LPXTG cell wall anchor domain-containing protein</fullName>
    </recommendedName>
</protein>
<keyword evidence="1" id="KW-1133">Transmembrane helix</keyword>